<dbReference type="PANTHER" id="PTHR11465">
    <property type="entry name" value="CATALASE"/>
    <property type="match status" value="1"/>
</dbReference>
<dbReference type="Proteomes" id="UP001172159">
    <property type="component" value="Unassembled WGS sequence"/>
</dbReference>
<dbReference type="SUPFAM" id="SSF56634">
    <property type="entry name" value="Heme-dependent catalase-like"/>
    <property type="match status" value="1"/>
</dbReference>
<name>A0AA40ASV6_9PEZI</name>
<comment type="caution">
    <text evidence="4">The sequence shown here is derived from an EMBL/GenBank/DDBJ whole genome shotgun (WGS) entry which is preliminary data.</text>
</comment>
<evidence type="ECO:0000256" key="2">
    <source>
        <dbReference type="ARBA" id="ARBA00023324"/>
    </source>
</evidence>
<protein>
    <submittedName>
        <fullName evidence="4">Catalase core domain-containing protein</fullName>
    </submittedName>
</protein>
<sequence length="120" mass="13026">SNRCNSPARLQAQGRGALAPLEDTQLIETLAYFPRERIPERVVHAKAAGAWCEFECTHDVSDFTSAAFLNNAGKKTKVLARLSTVAGEKGSSDTTRDIRGLALKMVVRGLSTRLLLLVLS</sequence>
<reference evidence="4" key="1">
    <citation type="submission" date="2023-06" db="EMBL/GenBank/DDBJ databases">
        <title>Genome-scale phylogeny and comparative genomics of the fungal order Sordariales.</title>
        <authorList>
            <consortium name="Lawrence Berkeley National Laboratory"/>
            <person name="Hensen N."/>
            <person name="Bonometti L."/>
            <person name="Westerberg I."/>
            <person name="Brannstrom I.O."/>
            <person name="Guillou S."/>
            <person name="Cros-Aarteil S."/>
            <person name="Calhoun S."/>
            <person name="Haridas S."/>
            <person name="Kuo A."/>
            <person name="Mondo S."/>
            <person name="Pangilinan J."/>
            <person name="Riley R."/>
            <person name="Labutti K."/>
            <person name="Andreopoulos B."/>
            <person name="Lipzen A."/>
            <person name="Chen C."/>
            <person name="Yanf M."/>
            <person name="Daum C."/>
            <person name="Ng V."/>
            <person name="Clum A."/>
            <person name="Steindorff A."/>
            <person name="Ohm R."/>
            <person name="Martin F."/>
            <person name="Silar P."/>
            <person name="Natvig D."/>
            <person name="Lalanne C."/>
            <person name="Gautier V."/>
            <person name="Ament-Velasquez S.L."/>
            <person name="Kruys A."/>
            <person name="Hutchinson M.I."/>
            <person name="Powell A.J."/>
            <person name="Barry K."/>
            <person name="Miller A.N."/>
            <person name="Grigoriev I.V."/>
            <person name="Debuchy R."/>
            <person name="Gladieux P."/>
            <person name="Thoren M.H."/>
            <person name="Johannesson H."/>
        </authorList>
    </citation>
    <scope>NUCLEOTIDE SEQUENCE</scope>
    <source>
        <strain evidence="4">CBS 540.89</strain>
    </source>
</reference>
<dbReference type="GO" id="GO:0004096">
    <property type="term" value="F:catalase activity"/>
    <property type="evidence" value="ECO:0007669"/>
    <property type="project" value="InterPro"/>
</dbReference>
<dbReference type="GO" id="GO:0005739">
    <property type="term" value="C:mitochondrion"/>
    <property type="evidence" value="ECO:0007669"/>
    <property type="project" value="TreeGrafter"/>
</dbReference>
<dbReference type="GO" id="GO:0042542">
    <property type="term" value="P:response to hydrogen peroxide"/>
    <property type="evidence" value="ECO:0007669"/>
    <property type="project" value="TreeGrafter"/>
</dbReference>
<dbReference type="PANTHER" id="PTHR11465:SF26">
    <property type="entry name" value="CATALASE 2"/>
    <property type="match status" value="1"/>
</dbReference>
<keyword evidence="2" id="KW-0575">Peroxidase</keyword>
<feature type="non-terminal residue" evidence="4">
    <location>
        <position position="120"/>
    </location>
</feature>
<evidence type="ECO:0000259" key="3">
    <source>
        <dbReference type="Pfam" id="PF00199"/>
    </source>
</evidence>
<dbReference type="GO" id="GO:0042744">
    <property type="term" value="P:hydrogen peroxide catabolic process"/>
    <property type="evidence" value="ECO:0007669"/>
    <property type="project" value="UniProtKB-KW"/>
</dbReference>
<keyword evidence="2" id="KW-0560">Oxidoreductase</keyword>
<comment type="similarity">
    <text evidence="1">Belongs to the catalase family.</text>
</comment>
<dbReference type="GO" id="GO:0005777">
    <property type="term" value="C:peroxisome"/>
    <property type="evidence" value="ECO:0007669"/>
    <property type="project" value="TreeGrafter"/>
</dbReference>
<accession>A0AA40ASV6</accession>
<dbReference type="InterPro" id="IPR018028">
    <property type="entry name" value="Catalase"/>
</dbReference>
<keyword evidence="5" id="KW-1185">Reference proteome</keyword>
<dbReference type="GO" id="GO:0020037">
    <property type="term" value="F:heme binding"/>
    <property type="evidence" value="ECO:0007669"/>
    <property type="project" value="InterPro"/>
</dbReference>
<proteinExistence type="inferred from homology"/>
<dbReference type="Gene3D" id="2.40.180.10">
    <property type="entry name" value="Catalase core domain"/>
    <property type="match status" value="1"/>
</dbReference>
<feature type="domain" description="Catalase core" evidence="3">
    <location>
        <begin position="8"/>
        <end position="106"/>
    </location>
</feature>
<dbReference type="PROSITE" id="PS00438">
    <property type="entry name" value="CATALASE_2"/>
    <property type="match status" value="1"/>
</dbReference>
<dbReference type="EMBL" id="JAUKTV010000012">
    <property type="protein sequence ID" value="KAK0721381.1"/>
    <property type="molecule type" value="Genomic_DNA"/>
</dbReference>
<evidence type="ECO:0000313" key="5">
    <source>
        <dbReference type="Proteomes" id="UP001172159"/>
    </source>
</evidence>
<gene>
    <name evidence="4" type="ORF">B0T21DRAFT_294590</name>
</gene>
<dbReference type="AlphaFoldDB" id="A0AA40ASV6"/>
<dbReference type="PRINTS" id="PR00067">
    <property type="entry name" value="CATALASE"/>
</dbReference>
<organism evidence="4 5">
    <name type="scientific">Apiosordaria backusii</name>
    <dbReference type="NCBI Taxonomy" id="314023"/>
    <lineage>
        <taxon>Eukaryota</taxon>
        <taxon>Fungi</taxon>
        <taxon>Dikarya</taxon>
        <taxon>Ascomycota</taxon>
        <taxon>Pezizomycotina</taxon>
        <taxon>Sordariomycetes</taxon>
        <taxon>Sordariomycetidae</taxon>
        <taxon>Sordariales</taxon>
        <taxon>Lasiosphaeriaceae</taxon>
        <taxon>Apiosordaria</taxon>
    </lineage>
</organism>
<dbReference type="InterPro" id="IPR024708">
    <property type="entry name" value="Catalase_AS"/>
</dbReference>
<dbReference type="InterPro" id="IPR011614">
    <property type="entry name" value="Catalase_core"/>
</dbReference>
<dbReference type="InterPro" id="IPR020835">
    <property type="entry name" value="Catalase_sf"/>
</dbReference>
<keyword evidence="2" id="KW-0376">Hydrogen peroxide</keyword>
<dbReference type="Pfam" id="PF00199">
    <property type="entry name" value="Catalase"/>
    <property type="match status" value="1"/>
</dbReference>
<evidence type="ECO:0000256" key="1">
    <source>
        <dbReference type="ARBA" id="ARBA00005329"/>
    </source>
</evidence>
<dbReference type="PROSITE" id="PS51402">
    <property type="entry name" value="CATALASE_3"/>
    <property type="match status" value="1"/>
</dbReference>
<evidence type="ECO:0000313" key="4">
    <source>
        <dbReference type="EMBL" id="KAK0721381.1"/>
    </source>
</evidence>